<evidence type="ECO:0000256" key="3">
    <source>
        <dbReference type="ARBA" id="ARBA00022801"/>
    </source>
</evidence>
<dbReference type="RefSeq" id="WP_331702914.1">
    <property type="nucleotide sequence ID" value="NZ_JAZHBO010000001.1"/>
</dbReference>
<dbReference type="SUPFAM" id="SSF89550">
    <property type="entry name" value="PHP domain-like"/>
    <property type="match status" value="1"/>
</dbReference>
<dbReference type="Gene3D" id="3.20.20.140">
    <property type="entry name" value="Metal-dependent hydrolases"/>
    <property type="match status" value="1"/>
</dbReference>
<proteinExistence type="inferred from homology"/>
<keyword evidence="6" id="KW-1185">Reference proteome</keyword>
<dbReference type="InterPro" id="IPR016195">
    <property type="entry name" value="Pol/histidinol_Pase-like"/>
</dbReference>
<dbReference type="EMBL" id="JAZHBO010000001">
    <property type="protein sequence ID" value="MEF2154755.1"/>
    <property type="molecule type" value="Genomic_DNA"/>
</dbReference>
<dbReference type="Pfam" id="PF19567">
    <property type="entry name" value="CpsB_CapC"/>
    <property type="match status" value="1"/>
</dbReference>
<accession>A0ABU7UWF0</accession>
<dbReference type="EC" id="3.1.3.48" evidence="2"/>
<dbReference type="GO" id="GO:0004725">
    <property type="term" value="F:protein tyrosine phosphatase activity"/>
    <property type="evidence" value="ECO:0007669"/>
    <property type="project" value="UniProtKB-EC"/>
</dbReference>
<keyword evidence="3 5" id="KW-0378">Hydrolase</keyword>
<dbReference type="PANTHER" id="PTHR39181:SF1">
    <property type="entry name" value="TYROSINE-PROTEIN PHOSPHATASE YWQE"/>
    <property type="match status" value="1"/>
</dbReference>
<comment type="similarity">
    <text evidence="1">Belongs to the metallo-dependent hydrolases superfamily. CpsB/CapC family.</text>
</comment>
<evidence type="ECO:0000256" key="1">
    <source>
        <dbReference type="ARBA" id="ARBA00005750"/>
    </source>
</evidence>
<gene>
    <name evidence="5" type="ORF">V3390_00655</name>
</gene>
<dbReference type="Proteomes" id="UP001356170">
    <property type="component" value="Unassembled WGS sequence"/>
</dbReference>
<evidence type="ECO:0000313" key="5">
    <source>
        <dbReference type="EMBL" id="MEF2154755.1"/>
    </source>
</evidence>
<protein>
    <recommendedName>
        <fullName evidence="2">protein-tyrosine-phosphatase</fullName>
        <ecNumber evidence="2">3.1.3.48</ecNumber>
    </recommendedName>
</protein>
<dbReference type="PANTHER" id="PTHR39181">
    <property type="entry name" value="TYROSINE-PROTEIN PHOSPHATASE YWQE"/>
    <property type="match status" value="1"/>
</dbReference>
<organism evidence="5 6">
    <name type="scientific">Aquilutibacter rugosus</name>
    <dbReference type="NCBI Taxonomy" id="3115820"/>
    <lineage>
        <taxon>Bacteria</taxon>
        <taxon>Pseudomonadati</taxon>
        <taxon>Pseudomonadota</taxon>
        <taxon>Gammaproteobacteria</taxon>
        <taxon>Lysobacterales</taxon>
        <taxon>Lysobacteraceae</taxon>
        <taxon>Aquilutibacter</taxon>
    </lineage>
</organism>
<evidence type="ECO:0000256" key="4">
    <source>
        <dbReference type="ARBA" id="ARBA00051722"/>
    </source>
</evidence>
<reference evidence="5 6" key="1">
    <citation type="submission" date="2024-01" db="EMBL/GenBank/DDBJ databases">
        <title>Novel species of the genus Luteimonas isolated from rivers.</title>
        <authorList>
            <person name="Lu H."/>
        </authorList>
    </citation>
    <scope>NUCLEOTIDE SEQUENCE [LARGE SCALE GENOMIC DNA]</scope>
    <source>
        <strain evidence="5 6">FXH3W</strain>
    </source>
</reference>
<name>A0ABU7UWF0_9GAMM</name>
<evidence type="ECO:0000313" key="6">
    <source>
        <dbReference type="Proteomes" id="UP001356170"/>
    </source>
</evidence>
<comment type="caution">
    <text evidence="5">The sequence shown here is derived from an EMBL/GenBank/DDBJ whole genome shotgun (WGS) entry which is preliminary data.</text>
</comment>
<dbReference type="PIRSF" id="PIRSF016557">
    <property type="entry name" value="Caps_synth_CpsB"/>
    <property type="match status" value="1"/>
</dbReference>
<comment type="catalytic activity">
    <reaction evidence="4">
        <text>O-phospho-L-tyrosyl-[protein] + H2O = L-tyrosyl-[protein] + phosphate</text>
        <dbReference type="Rhea" id="RHEA:10684"/>
        <dbReference type="Rhea" id="RHEA-COMP:10136"/>
        <dbReference type="Rhea" id="RHEA-COMP:20101"/>
        <dbReference type="ChEBI" id="CHEBI:15377"/>
        <dbReference type="ChEBI" id="CHEBI:43474"/>
        <dbReference type="ChEBI" id="CHEBI:46858"/>
        <dbReference type="ChEBI" id="CHEBI:61978"/>
        <dbReference type="EC" id="3.1.3.48"/>
    </reaction>
</comment>
<evidence type="ECO:0000256" key="2">
    <source>
        <dbReference type="ARBA" id="ARBA00013064"/>
    </source>
</evidence>
<dbReference type="InterPro" id="IPR016667">
    <property type="entry name" value="Caps_polysacc_synth_CpsB/CapC"/>
</dbReference>
<sequence length="289" mass="31973">MEPYNSSMYDLHCHMLPAIDDGPVDLETSLEMARMAAADGITTVACTPHIYPGMYDNNRLGILAAISAFQAQLDERDIQLKLVEGADVHVDPNLIAGLHSGAVPTLAGSRYLLLEPPHHVAPPNFEHNVFELMTAGYIPVITHPERLSWVETHYDLFTRLTQRGAWMQITAGVLTGRYGRRVQYWGDKFVAEGQCMILATDAHHPQRRPPLLAEARDAAAKLVGETEAQHMVLTRPRGIVQNVPPEQLPPPLCLQPGWTPDPKAAARRESVRPGRPAGFIARLMGKSRH</sequence>